<evidence type="ECO:0000256" key="2">
    <source>
        <dbReference type="ARBA" id="ARBA00022603"/>
    </source>
</evidence>
<dbReference type="Pfam" id="PF20467">
    <property type="entry name" value="MmeI_C"/>
    <property type="match status" value="1"/>
</dbReference>
<feature type="domain" description="MmeI-like N-terminal" evidence="5">
    <location>
        <begin position="1"/>
        <end position="157"/>
    </location>
</feature>
<feature type="domain" description="MmeI-like helicase spacer" evidence="6">
    <location>
        <begin position="168"/>
        <end position="246"/>
    </location>
</feature>
<dbReference type="Pfam" id="PF20464">
    <property type="entry name" value="MmeI_N"/>
    <property type="match status" value="1"/>
</dbReference>
<evidence type="ECO:0000259" key="8">
    <source>
        <dbReference type="Pfam" id="PF20467"/>
    </source>
</evidence>
<evidence type="ECO:0000256" key="3">
    <source>
        <dbReference type="ARBA" id="ARBA00022679"/>
    </source>
</evidence>
<name>B0U0U8_FRAP2</name>
<dbReference type="AlphaFoldDB" id="B0U0U8"/>
<dbReference type="EMBL" id="CP000937">
    <property type="protein sequence ID" value="ABZ88051.1"/>
    <property type="molecule type" value="Genomic_DNA"/>
</dbReference>
<dbReference type="GO" id="GO:0032259">
    <property type="term" value="P:methylation"/>
    <property type="evidence" value="ECO:0007669"/>
    <property type="project" value="UniProtKB-KW"/>
</dbReference>
<dbReference type="InterPro" id="IPR046816">
    <property type="entry name" value="MmeI_Mtase"/>
</dbReference>
<dbReference type="Pfam" id="PF20473">
    <property type="entry name" value="MmeI_Mtase"/>
    <property type="match status" value="1"/>
</dbReference>
<evidence type="ECO:0000259" key="9">
    <source>
        <dbReference type="Pfam" id="PF20473"/>
    </source>
</evidence>
<dbReference type="PANTHER" id="PTHR33841:SF1">
    <property type="entry name" value="DNA METHYLTRANSFERASE A"/>
    <property type="match status" value="1"/>
</dbReference>
<dbReference type="SUPFAM" id="SSF53335">
    <property type="entry name" value="S-adenosyl-L-methionine-dependent methyltransferases"/>
    <property type="match status" value="1"/>
</dbReference>
<comment type="catalytic activity">
    <reaction evidence="4">
        <text>a 2'-deoxyadenosine in DNA + S-adenosyl-L-methionine = an N(6)-methyl-2'-deoxyadenosine in DNA + S-adenosyl-L-homocysteine + H(+)</text>
        <dbReference type="Rhea" id="RHEA:15197"/>
        <dbReference type="Rhea" id="RHEA-COMP:12418"/>
        <dbReference type="Rhea" id="RHEA-COMP:12419"/>
        <dbReference type="ChEBI" id="CHEBI:15378"/>
        <dbReference type="ChEBI" id="CHEBI:57856"/>
        <dbReference type="ChEBI" id="CHEBI:59789"/>
        <dbReference type="ChEBI" id="CHEBI:90615"/>
        <dbReference type="ChEBI" id="CHEBI:90616"/>
        <dbReference type="EC" id="2.1.1.72"/>
    </reaction>
</comment>
<reference evidence="10" key="1">
    <citation type="submission" date="2009-01" db="EMBL/GenBank/DDBJ databases">
        <title>Complete sequence of chromosome of Francisella philomiragia subsp. philomiragia ATCC 25017.</title>
        <authorList>
            <consortium name="US DOE Joint Genome Institute"/>
            <person name="Copeland A."/>
            <person name="Lucas S."/>
            <person name="Lapidus A."/>
            <person name="Barry K."/>
            <person name="Detter J.C."/>
            <person name="Glavina del Rio T."/>
            <person name="Hammon N."/>
            <person name="Israni S."/>
            <person name="Dalin E."/>
            <person name="Tice H."/>
            <person name="Pitluck S."/>
            <person name="Chain P."/>
            <person name="Malfatti S."/>
            <person name="Shin M."/>
            <person name="Vergez L."/>
            <person name="Schmutz J."/>
            <person name="Larimer F."/>
            <person name="Land M."/>
            <person name="Hauser L."/>
            <person name="Richardson P."/>
        </authorList>
    </citation>
    <scope>NUCLEOTIDE SEQUENCE</scope>
    <source>
        <strain evidence="10">ATCC 25017</strain>
    </source>
</reference>
<feature type="domain" description="MmeI-like target recognition" evidence="7">
    <location>
        <begin position="606"/>
        <end position="805"/>
    </location>
</feature>
<proteinExistence type="predicted"/>
<dbReference type="HOGENOM" id="CLU_005831_3_0_6"/>
<dbReference type="Pfam" id="PF20465">
    <property type="entry name" value="MmeI_hel"/>
    <property type="match status" value="1"/>
</dbReference>
<dbReference type="InterPro" id="IPR029063">
    <property type="entry name" value="SAM-dependent_MTases_sf"/>
</dbReference>
<organism evidence="10">
    <name type="scientific">Francisella philomiragia subsp. philomiragia (strain ATCC 25017 / CCUG 19701 / FSC 153 / O#319-036)</name>
    <dbReference type="NCBI Taxonomy" id="484022"/>
    <lineage>
        <taxon>Bacteria</taxon>
        <taxon>Pseudomonadati</taxon>
        <taxon>Pseudomonadota</taxon>
        <taxon>Gammaproteobacteria</taxon>
        <taxon>Thiotrichales</taxon>
        <taxon>Francisellaceae</taxon>
        <taxon>Francisella</taxon>
    </lineage>
</organism>
<evidence type="ECO:0000313" key="10">
    <source>
        <dbReference type="EMBL" id="ABZ88051.1"/>
    </source>
</evidence>
<evidence type="ECO:0000259" key="6">
    <source>
        <dbReference type="Pfam" id="PF20465"/>
    </source>
</evidence>
<dbReference type="Gene3D" id="3.40.50.150">
    <property type="entry name" value="Vaccinia Virus protein VP39"/>
    <property type="match status" value="1"/>
</dbReference>
<evidence type="ECO:0000259" key="5">
    <source>
        <dbReference type="Pfam" id="PF20464"/>
    </source>
</evidence>
<dbReference type="KEGG" id="fph:Fphi_1824"/>
<dbReference type="GO" id="GO:0009007">
    <property type="term" value="F:site-specific DNA-methyltransferase (adenine-specific) activity"/>
    <property type="evidence" value="ECO:0007669"/>
    <property type="project" value="UniProtKB-EC"/>
</dbReference>
<dbReference type="InterPro" id="IPR046819">
    <property type="entry name" value="MmeI_hel"/>
</dbReference>
<feature type="domain" description="MmeI-like C-terminal" evidence="8">
    <location>
        <begin position="806"/>
        <end position="883"/>
    </location>
</feature>
<sequence>MNIIEIEKKLNSLVENFDKETFIFTLLDAYDFTKTTVARAKKGSLNKLDSNGSFTIKKKLYFLQSQNDVHLEIDSVKKTILDKKDKPRFIIVTDYTTLLAYDTKTDDSLDIPILELDRHYDFFLPWVGMEKSQYLAENPADIKAAAKMAKLYDEILKVNALETTEDRHYLNVFLTRLLFCYFAEDTNIFPEGIFTHSIESHTKSDGSNLDNYLERLFEILNKEEDKRPKNTPAYLNKFPYVNGGLFRDSYPIPPFTAKARKILIEVGKLQWSEINPDIFGSMVQAVIAPEHRAGLGMHYTSVPNIMKVINPLFLDELYEEFDKSFENVKKLRELIERISKIKVFDPACGSGNFLIIAYKKLRELEIAILQRIDALSSQQNMDFSQIRLDNFYGIEIDDFAHEVAILSMWLVEHQMNLKFYEAFGRTSPTLPLKAGGNIVAGNATRLDWEKVCPKNNGDEIYLLGNPPFYGKKEQSNSQKIEIKSLFNNISGYGLLDYVSCWYLNASKFIQKTKFKASFVSTNSIIQGEQSSILWSYIFSNFNIDIFFAYKTFKWRNNAKDNAAVSCVIIGISGVKEKVKKIYEVHKKDFSEKVYTVKNINNYLLDSDNIFISRRNKPISKLPLMVEGVTPLDNGILSFTETEYLNFIEKEPNSKKWFKKWITGSSYINGKSLFCLWLVGITPKEIESLNLVMKKVEQVKKFRESSKSSQKFAKTPWLFRETNINDNYILIPKTSSDRREYIPIGYVENAITSSSCLMLNTSDCYILGIISSKMHMIWMKAVGGKLKTDYRYSSTLVYNTFPFPDISQKQKDTITELVFNILDEREKHSEKTLAQLYDPDKMPTGLREAHHVLDMAIEKCYRAKPFESDEERLEYLFKMYEKMVGKENKGIKL</sequence>
<dbReference type="PANTHER" id="PTHR33841">
    <property type="entry name" value="DNA METHYLTRANSFERASE YEEA-RELATED"/>
    <property type="match status" value="1"/>
</dbReference>
<dbReference type="InterPro" id="IPR050953">
    <property type="entry name" value="N4_N6_ade-DNA_methylase"/>
</dbReference>
<keyword evidence="2" id="KW-0489">Methyltransferase</keyword>
<accession>B0U0U8</accession>
<dbReference type="InterPro" id="IPR046820">
    <property type="entry name" value="MmeI_TRD"/>
</dbReference>
<protein>
    <recommendedName>
        <fullName evidence="1">site-specific DNA-methyltransferase (adenine-specific)</fullName>
        <ecNumber evidence="1">2.1.1.72</ecNumber>
    </recommendedName>
</protein>
<dbReference type="eggNOG" id="COG1002">
    <property type="taxonomic scope" value="Bacteria"/>
</dbReference>
<gene>
    <name evidence="10" type="ordered locus">Fphi_1824</name>
</gene>
<dbReference type="Pfam" id="PF20466">
    <property type="entry name" value="MmeI_TRD"/>
    <property type="match status" value="1"/>
</dbReference>
<dbReference type="InterPro" id="IPR046818">
    <property type="entry name" value="MmeI_C"/>
</dbReference>
<evidence type="ECO:0000259" key="7">
    <source>
        <dbReference type="Pfam" id="PF20466"/>
    </source>
</evidence>
<dbReference type="InterPro" id="IPR046817">
    <property type="entry name" value="MmeI_N"/>
</dbReference>
<evidence type="ECO:0000256" key="4">
    <source>
        <dbReference type="ARBA" id="ARBA00047942"/>
    </source>
</evidence>
<dbReference type="REBASE" id="17018">
    <property type="entry name" value="FphPORF1824P"/>
</dbReference>
<keyword evidence="3" id="KW-0808">Transferase</keyword>
<evidence type="ECO:0000256" key="1">
    <source>
        <dbReference type="ARBA" id="ARBA00011900"/>
    </source>
</evidence>
<dbReference type="EC" id="2.1.1.72" evidence="1"/>
<feature type="domain" description="MmeI-like DNA-methyltransferase" evidence="9">
    <location>
        <begin position="322"/>
        <end position="582"/>
    </location>
</feature>